<comment type="similarity">
    <text evidence="1">Belongs to the 11S seed storage protein (globulins) family.</text>
</comment>
<feature type="domain" description="Cupin type-1" evidence="6">
    <location>
        <begin position="186"/>
        <end position="334"/>
    </location>
</feature>
<evidence type="ECO:0000256" key="5">
    <source>
        <dbReference type="SAM" id="MobiDB-lite"/>
    </source>
</evidence>
<dbReference type="InterPro" id="IPR050253">
    <property type="entry name" value="Seed_Storage-Functional"/>
</dbReference>
<dbReference type="PANTHER" id="PTHR31189">
    <property type="entry name" value="OS03G0336100 PROTEIN-RELATED"/>
    <property type="match status" value="1"/>
</dbReference>
<feature type="region of interest" description="Disordered" evidence="5">
    <location>
        <begin position="449"/>
        <end position="484"/>
    </location>
</feature>
<dbReference type="PRINTS" id="PR00439">
    <property type="entry name" value="11SGLOBULIN"/>
</dbReference>
<evidence type="ECO:0000256" key="4">
    <source>
        <dbReference type="ARBA" id="ARBA00023157"/>
    </source>
</evidence>
<dbReference type="Pfam" id="PF00190">
    <property type="entry name" value="Cupin_1"/>
    <property type="match status" value="2"/>
</dbReference>
<dbReference type="GO" id="GO:0045735">
    <property type="term" value="F:nutrient reservoir activity"/>
    <property type="evidence" value="ECO:0007669"/>
    <property type="project" value="UniProtKB-KW"/>
</dbReference>
<dbReference type="SUPFAM" id="SSF51182">
    <property type="entry name" value="RmlC-like cupins"/>
    <property type="match status" value="1"/>
</dbReference>
<dbReference type="InterPro" id="IPR014710">
    <property type="entry name" value="RmlC-like_jellyroll"/>
</dbReference>
<keyword evidence="4" id="KW-1015">Disulfide bond</keyword>
<evidence type="ECO:0000313" key="8">
    <source>
        <dbReference type="Proteomes" id="UP000321947"/>
    </source>
</evidence>
<comment type="caution">
    <text evidence="7">The sequence shown here is derived from an EMBL/GenBank/DDBJ whole genome shotgun (WGS) entry which is preliminary data.</text>
</comment>
<dbReference type="SMART" id="SM00835">
    <property type="entry name" value="Cupin_1"/>
    <property type="match status" value="2"/>
</dbReference>
<sequence>MEAMNPKPFFEGEGGSYLKWLPSDYPLLAQTNVAGGRLLLRPRGFAVPHYADCSKFGYVLQGEDGVTGFVFPNKCNEVVMKLKKGDLIPVPSGITSWWFNDGDSDLEIIFLGETKNAHVPGDITYFILSGPRGLLQGFAPEYVQKSYSLSQEETNKFLKSQSNVLIFTVQPSQSLPKPHKHSKLVYNIDAAVPDNRAKVGAAAVTMVTESTFPFIGQTGLTAVLEKLDANAIRSPVYIAEPSDQLIYVTKGSGKIQVVGFSSKFDADVKIGQLILVPRYFAVGKMAGEEGLECISMIVATHPMVEELAGKTSVLEALSSEVFQVSFNVTAEFEKLFRPYQLPSEKSQADISKSSYKPVQEEVGSGDVVTEKPTDHVLLVHSQGSSSSKGVFIHTSDLHHTSAIEPGPSHYSSPIRPSIPDKTTTTDLHVDPARAPADESVATEARTGVCNDEPLAGDDDVVEPVNTDDHNDEVPVDDNVDQGAHNGSQLETQLVHEESRQARKKVQQNRCNITTKTGRKKIPSNIPSVPIDENAVTLNYSPSSPSTDVLTSVLSSGTLSSWPVNGIPAVTLSVKYVILHKIGIANWFPSSYASSVSAALGTFLYRICNDDRVDTASDVPVPDPKTLSLSYRLFQGSQVPDIDHDMHPSRGPRLFDTTDWDEDADGFFVDRQLVSRIVNSLTAESHALSTTINLLSECRFWRLTLLFVI</sequence>
<dbReference type="CDD" id="cd02242">
    <property type="entry name" value="cupin_11S_legumin_N"/>
    <property type="match status" value="1"/>
</dbReference>
<dbReference type="InterPro" id="IPR011051">
    <property type="entry name" value="RmlC_Cupin_sf"/>
</dbReference>
<gene>
    <name evidence="7" type="ORF">E5676_scaffold252G00380</name>
</gene>
<keyword evidence="3" id="KW-0708">Seed storage protein</keyword>
<organism evidence="7 8">
    <name type="scientific">Cucumis melo var. makuwa</name>
    <name type="common">Oriental melon</name>
    <dbReference type="NCBI Taxonomy" id="1194695"/>
    <lineage>
        <taxon>Eukaryota</taxon>
        <taxon>Viridiplantae</taxon>
        <taxon>Streptophyta</taxon>
        <taxon>Embryophyta</taxon>
        <taxon>Tracheophyta</taxon>
        <taxon>Spermatophyta</taxon>
        <taxon>Magnoliopsida</taxon>
        <taxon>eudicotyledons</taxon>
        <taxon>Gunneridae</taxon>
        <taxon>Pentapetalae</taxon>
        <taxon>rosids</taxon>
        <taxon>fabids</taxon>
        <taxon>Cucurbitales</taxon>
        <taxon>Cucurbitaceae</taxon>
        <taxon>Benincaseae</taxon>
        <taxon>Cucumis</taxon>
    </lineage>
</organism>
<evidence type="ECO:0000256" key="2">
    <source>
        <dbReference type="ARBA" id="ARBA00022761"/>
    </source>
</evidence>
<dbReference type="CDD" id="cd02243">
    <property type="entry name" value="cupin_11S_legumin_C"/>
    <property type="match status" value="1"/>
</dbReference>
<feature type="domain" description="Cupin type-1" evidence="6">
    <location>
        <begin position="2"/>
        <end position="155"/>
    </location>
</feature>
<reference evidence="7 8" key="1">
    <citation type="submission" date="2019-08" db="EMBL/GenBank/DDBJ databases">
        <title>Draft genome sequences of two oriental melons (Cucumis melo L. var makuwa).</title>
        <authorList>
            <person name="Kwon S.-Y."/>
        </authorList>
    </citation>
    <scope>NUCLEOTIDE SEQUENCE [LARGE SCALE GENOMIC DNA]</scope>
    <source>
        <strain evidence="8">cv. Chang Bougi</strain>
        <tissue evidence="7">Leaf</tissue>
    </source>
</reference>
<dbReference type="AlphaFoldDB" id="A0A5D3BLA4"/>
<dbReference type="InterPro" id="IPR006044">
    <property type="entry name" value="11S_seedstore_pln"/>
</dbReference>
<dbReference type="Proteomes" id="UP000321947">
    <property type="component" value="Unassembled WGS sequence"/>
</dbReference>
<dbReference type="EMBL" id="SSTD01017590">
    <property type="protein sequence ID" value="TYJ99759.1"/>
    <property type="molecule type" value="Genomic_DNA"/>
</dbReference>
<dbReference type="PANTHER" id="PTHR31189:SF45">
    <property type="entry name" value="OS09G0552500 PROTEIN"/>
    <property type="match status" value="1"/>
</dbReference>
<accession>A0A5D3BLA4</accession>
<evidence type="ECO:0000256" key="1">
    <source>
        <dbReference type="ARBA" id="ARBA00007178"/>
    </source>
</evidence>
<protein>
    <submittedName>
        <fullName evidence="7">Glutelin type-A 2-like</fullName>
    </submittedName>
</protein>
<dbReference type="Gene3D" id="2.60.120.10">
    <property type="entry name" value="Jelly Rolls"/>
    <property type="match status" value="2"/>
</dbReference>
<evidence type="ECO:0000256" key="3">
    <source>
        <dbReference type="ARBA" id="ARBA00023129"/>
    </source>
</evidence>
<proteinExistence type="inferred from homology"/>
<evidence type="ECO:0000313" key="7">
    <source>
        <dbReference type="EMBL" id="TYJ99759.1"/>
    </source>
</evidence>
<dbReference type="InterPro" id="IPR006045">
    <property type="entry name" value="Cupin_1"/>
</dbReference>
<name>A0A5D3BLA4_CUCMM</name>
<evidence type="ECO:0000259" key="6">
    <source>
        <dbReference type="SMART" id="SM00835"/>
    </source>
</evidence>
<keyword evidence="2" id="KW-0758">Storage protein</keyword>